<evidence type="ECO:0008006" key="3">
    <source>
        <dbReference type="Google" id="ProtNLM"/>
    </source>
</evidence>
<dbReference type="SUPFAM" id="SSF109604">
    <property type="entry name" value="HD-domain/PDEase-like"/>
    <property type="match status" value="1"/>
</dbReference>
<gene>
    <name evidence="1" type="ORF">ET471_06545</name>
</gene>
<evidence type="ECO:0000313" key="2">
    <source>
        <dbReference type="Proteomes" id="UP000292118"/>
    </source>
</evidence>
<sequence>MWRRDLAPKIAVEYLSGLGRRWRHVQAVGQRANELGSAGLISPDVVAAAWLHDLGYAEELMMTGFHPLDGAVFLVEEGADDEVVGLVAFHTGASFEAEERGLLGSLAEMPTPDPDNLDALTLLDLTTGPDGSPTDPETRVEEILGRYPTSNPVHRAVTRSRDELLASARRARRRLGLPDDWPAGVAERVLEP</sequence>
<dbReference type="AlphaFoldDB" id="A0A4V0YG26"/>
<organism evidence="1 2">
    <name type="scientific">Xylanimonas protaetiae</name>
    <dbReference type="NCBI Taxonomy" id="2509457"/>
    <lineage>
        <taxon>Bacteria</taxon>
        <taxon>Bacillati</taxon>
        <taxon>Actinomycetota</taxon>
        <taxon>Actinomycetes</taxon>
        <taxon>Micrococcales</taxon>
        <taxon>Promicromonosporaceae</taxon>
        <taxon>Xylanimonas</taxon>
    </lineage>
</organism>
<proteinExistence type="predicted"/>
<evidence type="ECO:0000313" key="1">
    <source>
        <dbReference type="EMBL" id="QAY69741.1"/>
    </source>
</evidence>
<dbReference type="CDD" id="cd00077">
    <property type="entry name" value="HDc"/>
    <property type="match status" value="1"/>
</dbReference>
<dbReference type="InterPro" id="IPR003607">
    <property type="entry name" value="HD/PDEase_dom"/>
</dbReference>
<name>A0A4V0YG26_9MICO</name>
<reference evidence="1 2" key="1">
    <citation type="submission" date="2019-01" db="EMBL/GenBank/DDBJ databases">
        <title>Genome sequencing of strain FW10M-9.</title>
        <authorList>
            <person name="Heo J."/>
            <person name="Kim S.-J."/>
            <person name="Kim J.-S."/>
            <person name="Hong S.-B."/>
            <person name="Kwon S.-W."/>
        </authorList>
    </citation>
    <scope>NUCLEOTIDE SEQUENCE [LARGE SCALE GENOMIC DNA]</scope>
    <source>
        <strain evidence="1 2">FW10M-9</strain>
    </source>
</reference>
<accession>A0A4V0YG26</accession>
<dbReference type="EMBL" id="CP035493">
    <property type="protein sequence ID" value="QAY69741.1"/>
    <property type="molecule type" value="Genomic_DNA"/>
</dbReference>
<dbReference type="OrthoDB" id="2989229at2"/>
<protein>
    <recommendedName>
        <fullName evidence="3">HD domain-containing protein</fullName>
    </recommendedName>
</protein>
<dbReference type="Proteomes" id="UP000292118">
    <property type="component" value="Chromosome"/>
</dbReference>
<dbReference type="KEGG" id="xya:ET471_06545"/>
<keyword evidence="2" id="KW-1185">Reference proteome</keyword>